<proteinExistence type="predicted"/>
<evidence type="ECO:0000256" key="1">
    <source>
        <dbReference type="SAM" id="Phobius"/>
    </source>
</evidence>
<dbReference type="EMBL" id="BLXT01003147">
    <property type="protein sequence ID" value="GFO00808.1"/>
    <property type="molecule type" value="Genomic_DNA"/>
</dbReference>
<sequence length="111" mass="12395">MLQTFKKEVEAGVGDVIGHTDVIELKKDPQYCRSYRKFRRFHGLSSMLVVTSLMCNTVYLYYLTLQLQALGGSVSRLLKEVRGMRTGSVAIVGIISNEIDDAVANEGRLQP</sequence>
<keyword evidence="1" id="KW-1133">Transmembrane helix</keyword>
<organism evidence="2 3">
    <name type="scientific">Plakobranchus ocellatus</name>
    <dbReference type="NCBI Taxonomy" id="259542"/>
    <lineage>
        <taxon>Eukaryota</taxon>
        <taxon>Metazoa</taxon>
        <taxon>Spiralia</taxon>
        <taxon>Lophotrochozoa</taxon>
        <taxon>Mollusca</taxon>
        <taxon>Gastropoda</taxon>
        <taxon>Heterobranchia</taxon>
        <taxon>Euthyneura</taxon>
        <taxon>Panpulmonata</taxon>
        <taxon>Sacoglossa</taxon>
        <taxon>Placobranchoidea</taxon>
        <taxon>Plakobranchidae</taxon>
        <taxon>Plakobranchus</taxon>
    </lineage>
</organism>
<reference evidence="2 3" key="1">
    <citation type="journal article" date="2021" name="Elife">
        <title>Chloroplast acquisition without the gene transfer in kleptoplastic sea slugs, Plakobranchus ocellatus.</title>
        <authorList>
            <person name="Maeda T."/>
            <person name="Takahashi S."/>
            <person name="Yoshida T."/>
            <person name="Shimamura S."/>
            <person name="Takaki Y."/>
            <person name="Nagai Y."/>
            <person name="Toyoda A."/>
            <person name="Suzuki Y."/>
            <person name="Arimoto A."/>
            <person name="Ishii H."/>
            <person name="Satoh N."/>
            <person name="Nishiyama T."/>
            <person name="Hasebe M."/>
            <person name="Maruyama T."/>
            <person name="Minagawa J."/>
            <person name="Obokata J."/>
            <person name="Shigenobu S."/>
        </authorList>
    </citation>
    <scope>NUCLEOTIDE SEQUENCE [LARGE SCALE GENOMIC DNA]</scope>
</reference>
<protein>
    <submittedName>
        <fullName evidence="2">Transmembrane protein 205-like isoform x2</fullName>
    </submittedName>
</protein>
<accession>A0AAV4A2E8</accession>
<gene>
    <name evidence="2" type="ORF">PoB_002731300</name>
</gene>
<keyword evidence="1" id="KW-0472">Membrane</keyword>
<comment type="caution">
    <text evidence="2">The sequence shown here is derived from an EMBL/GenBank/DDBJ whole genome shotgun (WGS) entry which is preliminary data.</text>
</comment>
<keyword evidence="3" id="KW-1185">Reference proteome</keyword>
<name>A0AAV4A2E8_9GAST</name>
<evidence type="ECO:0000313" key="2">
    <source>
        <dbReference type="EMBL" id="GFO00808.1"/>
    </source>
</evidence>
<feature type="transmembrane region" description="Helical" evidence="1">
    <location>
        <begin position="43"/>
        <end position="62"/>
    </location>
</feature>
<keyword evidence="1 2" id="KW-0812">Transmembrane</keyword>
<dbReference type="AlphaFoldDB" id="A0AAV4A2E8"/>
<dbReference type="Proteomes" id="UP000735302">
    <property type="component" value="Unassembled WGS sequence"/>
</dbReference>
<evidence type="ECO:0000313" key="3">
    <source>
        <dbReference type="Proteomes" id="UP000735302"/>
    </source>
</evidence>